<organism evidence="1 2">
    <name type="scientific">Flavobacterium terrigena</name>
    <dbReference type="NCBI Taxonomy" id="402734"/>
    <lineage>
        <taxon>Bacteria</taxon>
        <taxon>Pseudomonadati</taxon>
        <taxon>Bacteroidota</taxon>
        <taxon>Flavobacteriia</taxon>
        <taxon>Flavobacteriales</taxon>
        <taxon>Flavobacteriaceae</taxon>
        <taxon>Flavobacterium</taxon>
    </lineage>
</organism>
<accession>A0A1H6SUV8</accession>
<evidence type="ECO:0000313" key="1">
    <source>
        <dbReference type="EMBL" id="SEI69574.1"/>
    </source>
</evidence>
<reference evidence="2" key="1">
    <citation type="submission" date="2016-10" db="EMBL/GenBank/DDBJ databases">
        <authorList>
            <person name="Varghese N."/>
            <person name="Submissions S."/>
        </authorList>
    </citation>
    <scope>NUCLEOTIDE SEQUENCE [LARGE SCALE GENOMIC DNA]</scope>
    <source>
        <strain evidence="2">DSM 17934</strain>
    </source>
</reference>
<sequence>MKSKSEIVQILQSYHELGQTEAAALFLLEEFDIKHSNFKGIEFREKAEPSFILFTAEGEIGDSQIIRIPENAFEFPFELVINLLAHEMIHVIQKSPDYKIQDKNEREWQAYCEMCFHEIFPKVPNASKKQRLFFANKALEYFNRMEKNGELQKKYFNQKLEIEQFIKNLEK</sequence>
<keyword evidence="2" id="KW-1185">Reference proteome</keyword>
<dbReference type="Proteomes" id="UP000199702">
    <property type="component" value="Unassembled WGS sequence"/>
</dbReference>
<dbReference type="EMBL" id="FNYA01000002">
    <property type="protein sequence ID" value="SEI69574.1"/>
    <property type="molecule type" value="Genomic_DNA"/>
</dbReference>
<gene>
    <name evidence="1" type="ORF">SAMN05660918_1445</name>
</gene>
<dbReference type="OrthoDB" id="1449922at2"/>
<dbReference type="RefSeq" id="WP_091310485.1">
    <property type="nucleotide sequence ID" value="NZ_CBCSJU010000002.1"/>
</dbReference>
<name>A0A1H6SUV8_9FLAO</name>
<protein>
    <submittedName>
        <fullName evidence="1">Uncharacterized protein</fullName>
    </submittedName>
</protein>
<evidence type="ECO:0000313" key="2">
    <source>
        <dbReference type="Proteomes" id="UP000199702"/>
    </source>
</evidence>
<dbReference type="STRING" id="402734.SAMN05660918_1445"/>
<proteinExistence type="predicted"/>
<dbReference type="AlphaFoldDB" id="A0A1H6SUV8"/>